<name>A0A0H1BKL3_9EURO</name>
<comment type="caution">
    <text evidence="1">The sequence shown here is derived from an EMBL/GenBank/DDBJ whole genome shotgun (WGS) entry which is preliminary data.</text>
</comment>
<dbReference type="AlphaFoldDB" id="A0A0H1BKL3"/>
<dbReference type="EMBL" id="LDEV01001480">
    <property type="protein sequence ID" value="KLJ11562.1"/>
    <property type="molecule type" value="Genomic_DNA"/>
</dbReference>
<keyword evidence="2" id="KW-1185">Reference proteome</keyword>
<sequence length="133" mass="15144">MLISSVGKRKKDGHSKSQLFQQYRQLAVGNLRNPQLRRLLLLPPLSPILAATGDTRKNACCARAVMRDTPTIYCLWLHVRHKSCSGIKPLRPSPTNKSIRLFLTLPSVEKKRTQRTTTATVWVYHSATCNWTF</sequence>
<accession>A0A0H1BKL3</accession>
<organism evidence="1 2">
    <name type="scientific">Blastomyces silverae</name>
    <dbReference type="NCBI Taxonomy" id="2060906"/>
    <lineage>
        <taxon>Eukaryota</taxon>
        <taxon>Fungi</taxon>
        <taxon>Dikarya</taxon>
        <taxon>Ascomycota</taxon>
        <taxon>Pezizomycotina</taxon>
        <taxon>Eurotiomycetes</taxon>
        <taxon>Eurotiomycetidae</taxon>
        <taxon>Onygenales</taxon>
        <taxon>Ajellomycetaceae</taxon>
        <taxon>Blastomyces</taxon>
    </lineage>
</organism>
<evidence type="ECO:0000313" key="2">
    <source>
        <dbReference type="Proteomes" id="UP000053573"/>
    </source>
</evidence>
<evidence type="ECO:0000313" key="1">
    <source>
        <dbReference type="EMBL" id="KLJ11562.1"/>
    </source>
</evidence>
<reference evidence="2" key="1">
    <citation type="journal article" date="2015" name="PLoS Genet.">
        <title>The dynamic genome and transcriptome of the human fungal pathogen Blastomyces and close relative Emmonsia.</title>
        <authorList>
            <person name="Munoz J.F."/>
            <person name="Gauthier G.M."/>
            <person name="Desjardins C.A."/>
            <person name="Gallo J.E."/>
            <person name="Holder J."/>
            <person name="Sullivan T.D."/>
            <person name="Marty A.J."/>
            <person name="Carmen J.C."/>
            <person name="Chen Z."/>
            <person name="Ding L."/>
            <person name="Gujja S."/>
            <person name="Magrini V."/>
            <person name="Misas E."/>
            <person name="Mitreva M."/>
            <person name="Priest M."/>
            <person name="Saif S."/>
            <person name="Whiston E.A."/>
            <person name="Young S."/>
            <person name="Zeng Q."/>
            <person name="Goldman W.E."/>
            <person name="Mardis E.R."/>
            <person name="Taylor J.W."/>
            <person name="McEwen J.G."/>
            <person name="Clay O.K."/>
            <person name="Klein B.S."/>
            <person name="Cuomo C.A."/>
        </authorList>
    </citation>
    <scope>NUCLEOTIDE SEQUENCE [LARGE SCALE GENOMIC DNA]</scope>
    <source>
        <strain evidence="2">UAMH 139</strain>
    </source>
</reference>
<protein>
    <submittedName>
        <fullName evidence="1">Uncharacterized protein</fullName>
    </submittedName>
</protein>
<gene>
    <name evidence="1" type="ORF">EMPG_09664</name>
</gene>
<proteinExistence type="predicted"/>
<dbReference type="Proteomes" id="UP000053573">
    <property type="component" value="Unassembled WGS sequence"/>
</dbReference>